<dbReference type="PANTHER" id="PTHR48478">
    <property type="entry name" value="LECTIN-LIKE"/>
    <property type="match status" value="1"/>
</dbReference>
<dbReference type="GO" id="GO:0030246">
    <property type="term" value="F:carbohydrate binding"/>
    <property type="evidence" value="ECO:0007669"/>
    <property type="project" value="InterPro"/>
</dbReference>
<dbReference type="Pfam" id="PF14299">
    <property type="entry name" value="PP2"/>
    <property type="match status" value="1"/>
</dbReference>
<name>A0AA41V094_PAPNU</name>
<dbReference type="Proteomes" id="UP001177140">
    <property type="component" value="Unassembled WGS sequence"/>
</dbReference>
<dbReference type="EMBL" id="JAJJMA010051791">
    <property type="protein sequence ID" value="MCL7026031.1"/>
    <property type="molecule type" value="Genomic_DNA"/>
</dbReference>
<gene>
    <name evidence="1" type="ORF">MKW94_002002</name>
</gene>
<sequence length="185" mass="21014">MAIRTAHQRGRPQLAANYREETNSTTGAKTLILYPDALNVIWGGASSNNRYWKRTAIPGSQIAALELVGVYWLEVSGRLELSSFFTAGKKYKLYFVIQMKQQNSSGWDNYDIWFNIRIAGQKSQRQSMKFNTLAPNVWHNVPGNGLEFTVPQETSSAALTFAMYDIECEDLKKGLLIREVRIEEV</sequence>
<protein>
    <recommendedName>
        <fullName evidence="3">Phloem protein 2</fullName>
    </recommendedName>
</protein>
<evidence type="ECO:0000313" key="2">
    <source>
        <dbReference type="Proteomes" id="UP001177140"/>
    </source>
</evidence>
<dbReference type="InterPro" id="IPR025886">
    <property type="entry name" value="PP2-like"/>
</dbReference>
<dbReference type="AlphaFoldDB" id="A0AA41V094"/>
<reference evidence="1" key="1">
    <citation type="submission" date="2022-03" db="EMBL/GenBank/DDBJ databases">
        <title>A functionally conserved STORR gene fusion in Papaver species that diverged 16.8 million years ago.</title>
        <authorList>
            <person name="Catania T."/>
        </authorList>
    </citation>
    <scope>NUCLEOTIDE SEQUENCE</scope>
    <source>
        <strain evidence="1">S-191538</strain>
    </source>
</reference>
<accession>A0AA41V094</accession>
<dbReference type="PANTHER" id="PTHR48478:SF1">
    <property type="entry name" value="LECTIN-LIKE"/>
    <property type="match status" value="1"/>
</dbReference>
<organism evidence="1 2">
    <name type="scientific">Papaver nudicaule</name>
    <name type="common">Iceland poppy</name>
    <dbReference type="NCBI Taxonomy" id="74823"/>
    <lineage>
        <taxon>Eukaryota</taxon>
        <taxon>Viridiplantae</taxon>
        <taxon>Streptophyta</taxon>
        <taxon>Embryophyta</taxon>
        <taxon>Tracheophyta</taxon>
        <taxon>Spermatophyta</taxon>
        <taxon>Magnoliopsida</taxon>
        <taxon>Ranunculales</taxon>
        <taxon>Papaveraceae</taxon>
        <taxon>Papaveroideae</taxon>
        <taxon>Papaver</taxon>
    </lineage>
</organism>
<proteinExistence type="predicted"/>
<keyword evidence="2" id="KW-1185">Reference proteome</keyword>
<comment type="caution">
    <text evidence="1">The sequence shown here is derived from an EMBL/GenBank/DDBJ whole genome shotgun (WGS) entry which is preliminary data.</text>
</comment>
<evidence type="ECO:0000313" key="1">
    <source>
        <dbReference type="EMBL" id="MCL7026031.1"/>
    </source>
</evidence>
<dbReference type="InterPro" id="IPR052147">
    <property type="entry name" value="PP2-like/Lectin"/>
</dbReference>
<evidence type="ECO:0008006" key="3">
    <source>
        <dbReference type="Google" id="ProtNLM"/>
    </source>
</evidence>